<dbReference type="EMBL" id="AP017624">
    <property type="protein sequence ID" value="BAV41912.1"/>
    <property type="molecule type" value="Genomic_DNA"/>
</dbReference>
<reference evidence="1 2" key="1">
    <citation type="submission" date="2016-08" db="EMBL/GenBank/DDBJ databases">
        <title>Complete genome sequence of Mycobacterium shinshuense, a subspecies of M. ulcerans.</title>
        <authorList>
            <person name="Yoshida M."/>
            <person name="Ogura Y."/>
            <person name="Hayashi T."/>
            <person name="Hoshino Y."/>
        </authorList>
    </citation>
    <scope>NUCLEOTIDE SEQUENCE [LARGE SCALE GENOMIC DNA]</scope>
    <source>
        <strain evidence="2">ATCC 33728</strain>
    </source>
</reference>
<evidence type="ECO:0000313" key="1">
    <source>
        <dbReference type="EMBL" id="BAV41912.1"/>
    </source>
</evidence>
<dbReference type="GO" id="GO:0008168">
    <property type="term" value="F:methyltransferase activity"/>
    <property type="evidence" value="ECO:0007669"/>
    <property type="project" value="UniProtKB-KW"/>
</dbReference>
<dbReference type="RefSeq" id="WP_096370986.1">
    <property type="nucleotide sequence ID" value="NZ_AP017624.1"/>
</dbReference>
<evidence type="ECO:0000313" key="2">
    <source>
        <dbReference type="Proteomes" id="UP000218067"/>
    </source>
</evidence>
<proteinExistence type="predicted"/>
<protein>
    <submittedName>
        <fullName evidence="1">Methylase</fullName>
    </submittedName>
</protein>
<dbReference type="Proteomes" id="UP000218067">
    <property type="component" value="Chromosome"/>
</dbReference>
<gene>
    <name evidence="1" type="ORF">SHTP_2831</name>
</gene>
<accession>A0A1B4Y4F1</accession>
<dbReference type="GeneID" id="93437430"/>
<dbReference type="AlphaFoldDB" id="A0A1B4Y4F1"/>
<dbReference type="InterPro" id="IPR029063">
    <property type="entry name" value="SAM-dependent_MTases_sf"/>
</dbReference>
<dbReference type="GO" id="GO:0032259">
    <property type="term" value="P:methylation"/>
    <property type="evidence" value="ECO:0007669"/>
    <property type="project" value="UniProtKB-KW"/>
</dbReference>
<sequence>MHIARESKSVTEYYRPTQTEILRFVPTTAQRILDLHCGQGTLGATLKERTGAEVWGIESDSQAAQQASAAIDRVLVGAVAERIAELPDNHYDVIVCNDVLERLVDPTATLKQLRCKLTSDGVVVAAVPNIRFLPALSKVLFRKDFPQEDFGTFDRTYIRFFTRRSLVRLFKTSGFGVRRIAGINAWNGTIGVALAVLTLGYFADGRYLQYACIASPSASKPTS</sequence>
<dbReference type="SUPFAM" id="SSF53335">
    <property type="entry name" value="S-adenosyl-L-methionine-dependent methyltransferases"/>
    <property type="match status" value="1"/>
</dbReference>
<keyword evidence="1" id="KW-0489">Methyltransferase</keyword>
<dbReference type="PANTHER" id="PTHR43861">
    <property type="entry name" value="TRANS-ACONITATE 2-METHYLTRANSFERASE-RELATED"/>
    <property type="match status" value="1"/>
</dbReference>
<organism evidence="1 2">
    <name type="scientific">Mycobacterium ulcerans subsp. shinshuense</name>
    <dbReference type="NCBI Taxonomy" id="1124626"/>
    <lineage>
        <taxon>Bacteria</taxon>
        <taxon>Bacillati</taxon>
        <taxon>Actinomycetota</taxon>
        <taxon>Actinomycetes</taxon>
        <taxon>Mycobacteriales</taxon>
        <taxon>Mycobacteriaceae</taxon>
        <taxon>Mycobacterium</taxon>
        <taxon>Mycobacterium ulcerans group</taxon>
    </lineage>
</organism>
<dbReference type="CDD" id="cd02440">
    <property type="entry name" value="AdoMet_MTases"/>
    <property type="match status" value="1"/>
</dbReference>
<dbReference type="Gene3D" id="3.40.50.150">
    <property type="entry name" value="Vaccinia Virus protein VP39"/>
    <property type="match status" value="1"/>
</dbReference>
<keyword evidence="1" id="KW-0808">Transferase</keyword>
<dbReference type="Pfam" id="PF13489">
    <property type="entry name" value="Methyltransf_23"/>
    <property type="match status" value="1"/>
</dbReference>
<name>A0A1B4Y4F1_MYCUL</name>